<comment type="caution">
    <text evidence="7">The sequence shown here is derived from an EMBL/GenBank/DDBJ whole genome shotgun (WGS) entry which is preliminary data.</text>
</comment>
<dbReference type="OrthoDB" id="2272012at2759"/>
<dbReference type="InterPro" id="IPR011993">
    <property type="entry name" value="PH-like_dom_sf"/>
</dbReference>
<dbReference type="Pfam" id="PF00621">
    <property type="entry name" value="RhoGEF"/>
    <property type="match status" value="1"/>
</dbReference>
<feature type="region of interest" description="Disordered" evidence="3">
    <location>
        <begin position="36"/>
        <end position="68"/>
    </location>
</feature>
<dbReference type="Gene3D" id="1.10.10.10">
    <property type="entry name" value="Winged helix-like DNA-binding domain superfamily/Winged helix DNA-binding domain"/>
    <property type="match status" value="1"/>
</dbReference>
<feature type="domain" description="CNH" evidence="6">
    <location>
        <begin position="649"/>
        <end position="948"/>
    </location>
</feature>
<feature type="domain" description="DH" evidence="5">
    <location>
        <begin position="282"/>
        <end position="470"/>
    </location>
</feature>
<feature type="compositionally biased region" description="Basic and acidic residues" evidence="3">
    <location>
        <begin position="36"/>
        <end position="67"/>
    </location>
</feature>
<dbReference type="PROSITE" id="PS50003">
    <property type="entry name" value="PH_DOMAIN"/>
    <property type="match status" value="1"/>
</dbReference>
<dbReference type="InterPro" id="IPR001849">
    <property type="entry name" value="PH_domain"/>
</dbReference>
<dbReference type="Pfam" id="PF00610">
    <property type="entry name" value="DEP"/>
    <property type="match status" value="1"/>
</dbReference>
<protein>
    <submittedName>
        <fullName evidence="7">70_t:CDS:1</fullName>
    </submittedName>
</protein>
<dbReference type="Proteomes" id="UP000789508">
    <property type="component" value="Unassembled WGS sequence"/>
</dbReference>
<dbReference type="PROSITE" id="PS50219">
    <property type="entry name" value="CNH"/>
    <property type="match status" value="1"/>
</dbReference>
<dbReference type="SMART" id="SM00325">
    <property type="entry name" value="RhoGEF"/>
    <property type="match status" value="1"/>
</dbReference>
<dbReference type="InterPro" id="IPR000219">
    <property type="entry name" value="DH_dom"/>
</dbReference>
<dbReference type="InterPro" id="IPR000591">
    <property type="entry name" value="DEP_dom"/>
</dbReference>
<sequence length="1003" mass="114407">MLIFRVGKLRGIDSFLFVLSIVQYIAAANLIIPKDPEKNPIHTRRSTDSVREKSKPNHAIKSSERQRSFSYSDVSPLISDISNPPSPSTKQRAPVVYPALLSRVAEAFQKNIVLSTNKKDDLEYKGSFDGREAVDIIAYIIKTTDRNLALLLGRALNAQKFFHDVTYDHRLLDSHNELYQFQRMPSFLAASDDYETTAEQQKEDFIEENDLPNGVFTLLTDCYSPTCTRESVCYSVSCPRRLEQKARIMKAKPDLERSQDHKLWIHSVSPEIANSVSEKEKKRQEAINEVIYTEKDFVRDLEYLRDIWMKPLLFQNIVPEERREEFVTQVFHNVLDIFEVNSKLADALQKRQNTYAIVDQIGDIFLEFVPRFDEPFIEYGAHQLLGKYEFEMEKNDNPAFAKFVEDTERRPESRKLELNGYLTKPTTRLGRYPLLLEAVLKQTPPEHPDQTNLTKVINIIREILTNVNIESGKSENRFNLQQLDNQLKGSEYYTELKLTEPGRQLIYKGTMKKRSGAGESSDLQVFLFDHALLMVKAKKKEQYKIYRKPIPLELVTTSITENNIDSIQKIPKRPPSILPAGVNNVRDKQYALTFTCIGKKGFSVTLYASTAISRSKWIEHIEKQQQLLRDRGQVFEKATLLEGKYFVGTNKVNCAAFFDDYQKLALGTEEGVYVADIGHSPKPPIQVLHLEKVSQIAVLEEFRLLLILADKTFYWLPVEALDPEDTNSNKKPRKITSNASFFKYGVSLGKTLVAVVRTAGLAQSIIKTFEPIELSAKSKTKNPMIKTLLRGGNEALKVHKSFYIPRESTSIHFLKKSLCVGCTKGFEIIDMEFFATQALLDPADASLDFVQKKENVKPIAIFRIPNSGGDLLLCYDEFAFYVNKVGWRSRHDWHITWEGAPTSFAFRDPYLLAFEPSFIEVRNVETGLLEQIIEGHNLRCLYSDNRGNILVVTNDPTSDCSEVFSLNLSDDRRSSLLSEATSIATTIVAPEESGNHGRLDSAE</sequence>
<dbReference type="GO" id="GO:0005085">
    <property type="term" value="F:guanyl-nucleotide exchange factor activity"/>
    <property type="evidence" value="ECO:0007669"/>
    <property type="project" value="UniProtKB-KW"/>
</dbReference>
<keyword evidence="8" id="KW-1185">Reference proteome</keyword>
<dbReference type="InterPro" id="IPR041675">
    <property type="entry name" value="PH_5"/>
</dbReference>
<evidence type="ECO:0000313" key="8">
    <source>
        <dbReference type="Proteomes" id="UP000789508"/>
    </source>
</evidence>
<dbReference type="Pfam" id="PF00780">
    <property type="entry name" value="CNH"/>
    <property type="match status" value="1"/>
</dbReference>
<gene>
    <name evidence="7" type="ORF">ALEPTO_LOCUS4477</name>
</gene>
<dbReference type="EMBL" id="CAJVPS010001034">
    <property type="protein sequence ID" value="CAG8521225.1"/>
    <property type="molecule type" value="Genomic_DNA"/>
</dbReference>
<organism evidence="7 8">
    <name type="scientific">Ambispora leptoticha</name>
    <dbReference type="NCBI Taxonomy" id="144679"/>
    <lineage>
        <taxon>Eukaryota</taxon>
        <taxon>Fungi</taxon>
        <taxon>Fungi incertae sedis</taxon>
        <taxon>Mucoromycota</taxon>
        <taxon>Glomeromycotina</taxon>
        <taxon>Glomeromycetes</taxon>
        <taxon>Archaeosporales</taxon>
        <taxon>Ambisporaceae</taxon>
        <taxon>Ambispora</taxon>
    </lineage>
</organism>
<dbReference type="InterPro" id="IPR052233">
    <property type="entry name" value="Rho-type_GEFs"/>
</dbReference>
<evidence type="ECO:0000259" key="6">
    <source>
        <dbReference type="PROSITE" id="PS50219"/>
    </source>
</evidence>
<keyword evidence="1" id="KW-0597">Phosphoprotein</keyword>
<dbReference type="PANTHER" id="PTHR46572:SF2">
    <property type="entry name" value="RHO1 GDP-GTP EXCHANGE PROTEIN 1-RELATED"/>
    <property type="match status" value="1"/>
</dbReference>
<evidence type="ECO:0000256" key="3">
    <source>
        <dbReference type="SAM" id="MobiDB-lite"/>
    </source>
</evidence>
<evidence type="ECO:0000256" key="2">
    <source>
        <dbReference type="ARBA" id="ARBA00022658"/>
    </source>
</evidence>
<accession>A0A9N9A9Q3</accession>
<dbReference type="InterPro" id="IPR035899">
    <property type="entry name" value="DBL_dom_sf"/>
</dbReference>
<dbReference type="SUPFAM" id="SSF48065">
    <property type="entry name" value="DBL homology domain (DH-domain)"/>
    <property type="match status" value="1"/>
</dbReference>
<dbReference type="CDD" id="cd00160">
    <property type="entry name" value="RhoGEF"/>
    <property type="match status" value="1"/>
</dbReference>
<dbReference type="Gene3D" id="2.30.29.30">
    <property type="entry name" value="Pleckstrin-homology domain (PH domain)/Phosphotyrosine-binding domain (PTB)"/>
    <property type="match status" value="1"/>
</dbReference>
<evidence type="ECO:0000259" key="5">
    <source>
        <dbReference type="PROSITE" id="PS50010"/>
    </source>
</evidence>
<dbReference type="SMART" id="SM00036">
    <property type="entry name" value="CNH"/>
    <property type="match status" value="1"/>
</dbReference>
<keyword evidence="2" id="KW-0344">Guanine-nucleotide releasing factor</keyword>
<dbReference type="Pfam" id="PF15405">
    <property type="entry name" value="PH_5"/>
    <property type="match status" value="1"/>
</dbReference>
<dbReference type="PROSITE" id="PS50010">
    <property type="entry name" value="DH_2"/>
    <property type="match status" value="1"/>
</dbReference>
<reference evidence="7" key="1">
    <citation type="submission" date="2021-06" db="EMBL/GenBank/DDBJ databases">
        <authorList>
            <person name="Kallberg Y."/>
            <person name="Tangrot J."/>
            <person name="Rosling A."/>
        </authorList>
    </citation>
    <scope>NUCLEOTIDE SEQUENCE</scope>
    <source>
        <strain evidence="7">FL130A</strain>
    </source>
</reference>
<evidence type="ECO:0000256" key="1">
    <source>
        <dbReference type="ARBA" id="ARBA00022553"/>
    </source>
</evidence>
<dbReference type="InterPro" id="IPR001180">
    <property type="entry name" value="CNH_dom"/>
</dbReference>
<dbReference type="InterPro" id="IPR036390">
    <property type="entry name" value="WH_DNA-bd_sf"/>
</dbReference>
<name>A0A9N9A9Q3_9GLOM</name>
<dbReference type="GO" id="GO:0035556">
    <property type="term" value="P:intracellular signal transduction"/>
    <property type="evidence" value="ECO:0007669"/>
    <property type="project" value="InterPro"/>
</dbReference>
<dbReference type="PANTHER" id="PTHR46572">
    <property type="entry name" value="RHO1 GDP-GTP EXCHANGE PROTEIN 1-RELATED"/>
    <property type="match status" value="1"/>
</dbReference>
<evidence type="ECO:0000313" key="7">
    <source>
        <dbReference type="EMBL" id="CAG8521225.1"/>
    </source>
</evidence>
<dbReference type="SMART" id="SM00233">
    <property type="entry name" value="PH"/>
    <property type="match status" value="1"/>
</dbReference>
<proteinExistence type="predicted"/>
<dbReference type="InterPro" id="IPR036388">
    <property type="entry name" value="WH-like_DNA-bd_sf"/>
</dbReference>
<evidence type="ECO:0000259" key="4">
    <source>
        <dbReference type="PROSITE" id="PS50003"/>
    </source>
</evidence>
<dbReference type="SMART" id="SM00049">
    <property type="entry name" value="DEP"/>
    <property type="match status" value="1"/>
</dbReference>
<dbReference type="Gene3D" id="1.20.900.10">
    <property type="entry name" value="Dbl homology (DH) domain"/>
    <property type="match status" value="1"/>
</dbReference>
<feature type="domain" description="PH" evidence="4">
    <location>
        <begin position="504"/>
        <end position="626"/>
    </location>
</feature>
<dbReference type="SUPFAM" id="SSF46785">
    <property type="entry name" value="Winged helix' DNA-binding domain"/>
    <property type="match status" value="1"/>
</dbReference>
<dbReference type="AlphaFoldDB" id="A0A9N9A9Q3"/>
<dbReference type="SUPFAM" id="SSF50729">
    <property type="entry name" value="PH domain-like"/>
    <property type="match status" value="1"/>
</dbReference>
<dbReference type="CDD" id="cd04435">
    <property type="entry name" value="DEP_fRom2"/>
    <property type="match status" value="1"/>
</dbReference>